<organism evidence="2 3">
    <name type="scientific">Candidatus Zambryskibacteria bacterium RIFCSPHIGHO2_02_FULL_43_14</name>
    <dbReference type="NCBI Taxonomy" id="1802748"/>
    <lineage>
        <taxon>Bacteria</taxon>
        <taxon>Candidatus Zambryskiibacteriota</taxon>
    </lineage>
</organism>
<evidence type="ECO:0000313" key="2">
    <source>
        <dbReference type="EMBL" id="OHA95749.1"/>
    </source>
</evidence>
<dbReference type="Proteomes" id="UP000178175">
    <property type="component" value="Unassembled WGS sequence"/>
</dbReference>
<dbReference type="Pfam" id="PF04466">
    <property type="entry name" value="Terminase_3"/>
    <property type="match status" value="1"/>
</dbReference>
<sequence>MIRKIEEQIDIDELCHFTEKQKEASRALKDFRYLLYGGAMGGGKSYFLRWKLLRMLLSFAVQGHHNVTVVLFCEDYPSLKDRHLSKVQYEFPPWIGEYNSTDHNFVLYPEFGNGVLAFRNLEDASKYQSSEFAVIAVDELTKNEEDTFRFLRTRLRWPGIPDTRFIAATNPGGKGHLWVKKLWIDKTHSDNEQSANQFMYIQARVMDNPYVPKSYIKELQSLPDEKRRAFLDGDWDLYEGQYFAEWNKEQHVVEPFEIPDSWKKFRSIDISGRNGITSCHWYALDYDGVVWVYREHYASGMDSDQHADQIRGMSGEEEYSYTVIDSSAFTQYGAPETMAEIYMRRGIWSLIPSDKKRLTGWDVVHQYLRWDKNNPPRLRVFSTCTNMIRTIPSLVCDEKNPQDVDSQGEDHAADELRYFLQTLRDQRTEKPMSAVRRRLLARLGVKAPSRLEEWNEIEEELRGRFT</sequence>
<protein>
    <recommendedName>
        <fullName evidence="1">Phage terminase large subunit N-terminal domain-containing protein</fullName>
    </recommendedName>
</protein>
<proteinExistence type="predicted"/>
<feature type="domain" description="Phage terminase large subunit N-terminal" evidence="1">
    <location>
        <begin position="111"/>
        <end position="225"/>
    </location>
</feature>
<dbReference type="EMBL" id="MHVR01000019">
    <property type="protein sequence ID" value="OHA95749.1"/>
    <property type="molecule type" value="Genomic_DNA"/>
</dbReference>
<name>A0A1G2TGC8_9BACT</name>
<reference evidence="2 3" key="1">
    <citation type="journal article" date="2016" name="Nat. Commun.">
        <title>Thousands of microbial genomes shed light on interconnected biogeochemical processes in an aquifer system.</title>
        <authorList>
            <person name="Anantharaman K."/>
            <person name="Brown C.T."/>
            <person name="Hug L.A."/>
            <person name="Sharon I."/>
            <person name="Castelle C.J."/>
            <person name="Probst A.J."/>
            <person name="Thomas B.C."/>
            <person name="Singh A."/>
            <person name="Wilkins M.J."/>
            <person name="Karaoz U."/>
            <person name="Brodie E.L."/>
            <person name="Williams K.H."/>
            <person name="Hubbard S.S."/>
            <person name="Banfield J.F."/>
        </authorList>
    </citation>
    <scope>NUCLEOTIDE SEQUENCE [LARGE SCALE GENOMIC DNA]</scope>
</reference>
<dbReference type="Gene3D" id="3.40.50.300">
    <property type="entry name" value="P-loop containing nucleotide triphosphate hydrolases"/>
    <property type="match status" value="1"/>
</dbReference>
<dbReference type="AlphaFoldDB" id="A0A1G2TGC8"/>
<dbReference type="InterPro" id="IPR027417">
    <property type="entry name" value="P-loop_NTPase"/>
</dbReference>
<dbReference type="InterPro" id="IPR035412">
    <property type="entry name" value="Terminase_L_N"/>
</dbReference>
<evidence type="ECO:0000313" key="3">
    <source>
        <dbReference type="Proteomes" id="UP000178175"/>
    </source>
</evidence>
<accession>A0A1G2TGC8</accession>
<gene>
    <name evidence="2" type="ORF">A3C70_03195</name>
</gene>
<evidence type="ECO:0000259" key="1">
    <source>
        <dbReference type="Pfam" id="PF04466"/>
    </source>
</evidence>
<dbReference type="Gene3D" id="3.30.420.280">
    <property type="match status" value="1"/>
</dbReference>
<comment type="caution">
    <text evidence="2">The sequence shown here is derived from an EMBL/GenBank/DDBJ whole genome shotgun (WGS) entry which is preliminary data.</text>
</comment>